<dbReference type="NCBIfam" id="NF006813">
    <property type="entry name" value="PRK09334.1-3"/>
    <property type="match status" value="1"/>
</dbReference>
<accession>A0A7C4HDT4</accession>
<dbReference type="GO" id="GO:0005840">
    <property type="term" value="C:ribosome"/>
    <property type="evidence" value="ECO:0007669"/>
    <property type="project" value="UniProtKB-KW"/>
</dbReference>
<dbReference type="EMBL" id="DTBJ01000029">
    <property type="protein sequence ID" value="HGM58724.1"/>
    <property type="molecule type" value="Genomic_DNA"/>
</dbReference>
<protein>
    <submittedName>
        <fullName evidence="4">30S ribosomal protein S25e</fullName>
    </submittedName>
</protein>
<keyword evidence="3" id="KW-0687">Ribonucleoprotein</keyword>
<keyword evidence="2 4" id="KW-0689">Ribosomal protein</keyword>
<evidence type="ECO:0000256" key="1">
    <source>
        <dbReference type="ARBA" id="ARBA00009106"/>
    </source>
</evidence>
<dbReference type="GO" id="GO:1990904">
    <property type="term" value="C:ribonucleoprotein complex"/>
    <property type="evidence" value="ECO:0007669"/>
    <property type="project" value="UniProtKB-KW"/>
</dbReference>
<sequence length="80" mass="9397">MSSKKKREEITLPVEISRELYDKFRKDIGKKTFKFITPYMLALQYSIKISTARKLLKIANKQGLIKLYSGGRRTPIYIIE</sequence>
<organism evidence="4">
    <name type="scientific">Staphylothermus marinus</name>
    <dbReference type="NCBI Taxonomy" id="2280"/>
    <lineage>
        <taxon>Archaea</taxon>
        <taxon>Thermoproteota</taxon>
        <taxon>Thermoprotei</taxon>
        <taxon>Desulfurococcales</taxon>
        <taxon>Desulfurococcaceae</taxon>
        <taxon>Staphylothermus</taxon>
    </lineage>
</organism>
<gene>
    <name evidence="4" type="ORF">ENU14_03955</name>
</gene>
<evidence type="ECO:0000256" key="2">
    <source>
        <dbReference type="ARBA" id="ARBA00022980"/>
    </source>
</evidence>
<comment type="caution">
    <text evidence="4">The sequence shown here is derived from an EMBL/GenBank/DDBJ whole genome shotgun (WGS) entry which is preliminary data.</text>
</comment>
<dbReference type="Pfam" id="PF03297">
    <property type="entry name" value="Ribosomal_S25"/>
    <property type="match status" value="1"/>
</dbReference>
<name>A0A7C4HDT4_STAMA</name>
<dbReference type="InterPro" id="IPR004977">
    <property type="entry name" value="Ribosomal_eS25"/>
</dbReference>
<reference evidence="4" key="1">
    <citation type="journal article" date="2020" name="mSystems">
        <title>Genome- and Community-Level Interaction Insights into Carbon Utilization and Element Cycling Functions of Hydrothermarchaeota in Hydrothermal Sediment.</title>
        <authorList>
            <person name="Zhou Z."/>
            <person name="Liu Y."/>
            <person name="Xu W."/>
            <person name="Pan J."/>
            <person name="Luo Z.H."/>
            <person name="Li M."/>
        </authorList>
    </citation>
    <scope>NUCLEOTIDE SEQUENCE [LARGE SCALE GENOMIC DNA]</scope>
    <source>
        <strain evidence="4">SpSt-642</strain>
    </source>
</reference>
<evidence type="ECO:0000256" key="3">
    <source>
        <dbReference type="ARBA" id="ARBA00023274"/>
    </source>
</evidence>
<proteinExistence type="inferred from homology"/>
<dbReference type="AlphaFoldDB" id="A0A7C4HDT4"/>
<comment type="similarity">
    <text evidence="1">Belongs to the eukaryotic ribosomal protein eS25 family.</text>
</comment>
<dbReference type="Gene3D" id="3.30.63.20">
    <property type="match status" value="1"/>
</dbReference>
<evidence type="ECO:0000313" key="4">
    <source>
        <dbReference type="EMBL" id="HGM58724.1"/>
    </source>
</evidence>